<evidence type="ECO:0000313" key="1">
    <source>
        <dbReference type="EMBL" id="VFJ55482.1"/>
    </source>
</evidence>
<sequence length="77" mass="8754">MNAEILTMVEMNKKTEALSVRQNTKDIEMGEKQLSALIKEAGEEARRKKREVMARHYDRLRDAIGRATAPKESVLAP</sequence>
<organism evidence="2">
    <name type="scientific">Candidatus Kentrum sp. DK</name>
    <dbReference type="NCBI Taxonomy" id="2126562"/>
    <lineage>
        <taxon>Bacteria</taxon>
        <taxon>Pseudomonadati</taxon>
        <taxon>Pseudomonadota</taxon>
        <taxon>Gammaproteobacteria</taxon>
        <taxon>Candidatus Kentrum</taxon>
    </lineage>
</organism>
<reference evidence="2" key="1">
    <citation type="submission" date="2019-02" db="EMBL/GenBank/DDBJ databases">
        <authorList>
            <person name="Gruber-Vodicka R. H."/>
            <person name="Seah K. B. B."/>
        </authorList>
    </citation>
    <scope>NUCLEOTIDE SEQUENCE</scope>
    <source>
        <strain evidence="1">BECK_DK161</strain>
        <strain evidence="2">BECK_DK47</strain>
    </source>
</reference>
<name>A0A450SV31_9GAMM</name>
<dbReference type="AlphaFoldDB" id="A0A450SV31"/>
<accession>A0A450SV31</accession>
<gene>
    <name evidence="2" type="ORF">BECKDK2373B_GA0170837_106837</name>
    <name evidence="1" type="ORF">BECKDK2373C_GA0170839_10493</name>
</gene>
<proteinExistence type="predicted"/>
<evidence type="ECO:0000313" key="2">
    <source>
        <dbReference type="EMBL" id="VFJ57829.1"/>
    </source>
</evidence>
<dbReference type="EMBL" id="CAADEY010000049">
    <property type="protein sequence ID" value="VFJ55482.1"/>
    <property type="molecule type" value="Genomic_DNA"/>
</dbReference>
<protein>
    <submittedName>
        <fullName evidence="2">Uncharacterized protein</fullName>
    </submittedName>
</protein>
<dbReference type="EMBL" id="CAADEX010000068">
    <property type="protein sequence ID" value="VFJ57829.1"/>
    <property type="molecule type" value="Genomic_DNA"/>
</dbReference>